<sequence length="67" mass="7504">MILWYSTPSLRASRPASPVGPCAYTAAFRRDQFITVGSSVPYILRATGWQTQVNKQVVSEQFEDPII</sequence>
<gene>
    <name evidence="1" type="ORF">PXEA_LOCUS17489</name>
</gene>
<proteinExistence type="predicted"/>
<dbReference type="EMBL" id="CAAALY010065533">
    <property type="protein sequence ID" value="VEL24049.1"/>
    <property type="molecule type" value="Genomic_DNA"/>
</dbReference>
<organism evidence="1 2">
    <name type="scientific">Protopolystoma xenopodis</name>
    <dbReference type="NCBI Taxonomy" id="117903"/>
    <lineage>
        <taxon>Eukaryota</taxon>
        <taxon>Metazoa</taxon>
        <taxon>Spiralia</taxon>
        <taxon>Lophotrochozoa</taxon>
        <taxon>Platyhelminthes</taxon>
        <taxon>Monogenea</taxon>
        <taxon>Polyopisthocotylea</taxon>
        <taxon>Polystomatidea</taxon>
        <taxon>Polystomatidae</taxon>
        <taxon>Protopolystoma</taxon>
    </lineage>
</organism>
<evidence type="ECO:0000313" key="2">
    <source>
        <dbReference type="Proteomes" id="UP000784294"/>
    </source>
</evidence>
<reference evidence="1" key="1">
    <citation type="submission" date="2018-11" db="EMBL/GenBank/DDBJ databases">
        <authorList>
            <consortium name="Pathogen Informatics"/>
        </authorList>
    </citation>
    <scope>NUCLEOTIDE SEQUENCE</scope>
</reference>
<keyword evidence="2" id="KW-1185">Reference proteome</keyword>
<comment type="caution">
    <text evidence="1">The sequence shown here is derived from an EMBL/GenBank/DDBJ whole genome shotgun (WGS) entry which is preliminary data.</text>
</comment>
<dbReference type="AlphaFoldDB" id="A0A3S5AAA2"/>
<name>A0A3S5AAA2_9PLAT</name>
<protein>
    <submittedName>
        <fullName evidence="1">Uncharacterized protein</fullName>
    </submittedName>
</protein>
<dbReference type="Proteomes" id="UP000784294">
    <property type="component" value="Unassembled WGS sequence"/>
</dbReference>
<accession>A0A3S5AAA2</accession>
<evidence type="ECO:0000313" key="1">
    <source>
        <dbReference type="EMBL" id="VEL24049.1"/>
    </source>
</evidence>